<dbReference type="PROSITE" id="PS50174">
    <property type="entry name" value="G_PATCH"/>
    <property type="match status" value="1"/>
</dbReference>
<keyword evidence="7" id="KW-0037">Angiogenesis</keyword>
<feature type="region of interest" description="Disordered" evidence="15">
    <location>
        <begin position="570"/>
        <end position="589"/>
    </location>
</feature>
<keyword evidence="10" id="KW-0175">Coiled coil</keyword>
<dbReference type="CDD" id="cd22686">
    <property type="entry name" value="FHA_AGGF1"/>
    <property type="match status" value="1"/>
</dbReference>
<feature type="compositionally biased region" description="Pro residues" evidence="15">
    <location>
        <begin position="1"/>
        <end position="19"/>
    </location>
</feature>
<dbReference type="PROSITE" id="PS50006">
    <property type="entry name" value="FHA_DOMAIN"/>
    <property type="match status" value="1"/>
</dbReference>
<evidence type="ECO:0000256" key="14">
    <source>
        <dbReference type="ARBA" id="ARBA00080673"/>
    </source>
</evidence>
<dbReference type="SMART" id="SM00443">
    <property type="entry name" value="G_patch"/>
    <property type="match status" value="1"/>
</dbReference>
<dbReference type="CDD" id="cd16164">
    <property type="entry name" value="OCRE_VG5Q"/>
    <property type="match status" value="1"/>
</dbReference>
<feature type="domain" description="G-patch" evidence="17">
    <location>
        <begin position="591"/>
        <end position="637"/>
    </location>
</feature>
<feature type="region of interest" description="Disordered" evidence="15">
    <location>
        <begin position="1"/>
        <end position="23"/>
    </location>
</feature>
<dbReference type="PANTHER" id="PTHR23106">
    <property type="entry name" value="ANGIOGENIC FACTOR WITH G PATCH AND FHA DOMAINS 1"/>
    <property type="match status" value="1"/>
</dbReference>
<dbReference type="InterPro" id="IPR000467">
    <property type="entry name" value="G_patch_dom"/>
</dbReference>
<feature type="compositionally biased region" description="Basic and acidic residues" evidence="15">
    <location>
        <begin position="253"/>
        <end position="272"/>
    </location>
</feature>
<name>A0A8C2QTL0_CAPHI</name>
<comment type="subcellular location">
    <subcellularLocation>
        <location evidence="1">Cytoplasm</location>
    </subcellularLocation>
    <subcellularLocation>
        <location evidence="2">Secreted</location>
    </subcellularLocation>
</comment>
<evidence type="ECO:0000256" key="13">
    <source>
        <dbReference type="ARBA" id="ARBA00067796"/>
    </source>
</evidence>
<evidence type="ECO:0000256" key="1">
    <source>
        <dbReference type="ARBA" id="ARBA00004496"/>
    </source>
</evidence>
<keyword evidence="8" id="KW-0221">Differentiation</keyword>
<feature type="domain" description="FHA" evidence="16">
    <location>
        <begin position="408"/>
        <end position="461"/>
    </location>
</feature>
<keyword evidence="3" id="KW-0217">Developmental protein</keyword>
<dbReference type="InterPro" id="IPR035624">
    <property type="entry name" value="AGGF1_OCRE"/>
</dbReference>
<feature type="region of interest" description="Disordered" evidence="15">
    <location>
        <begin position="331"/>
        <end position="377"/>
    </location>
</feature>
<evidence type="ECO:0000259" key="16">
    <source>
        <dbReference type="PROSITE" id="PS50006"/>
    </source>
</evidence>
<feature type="region of interest" description="Disordered" evidence="15">
    <location>
        <begin position="665"/>
        <end position="686"/>
    </location>
</feature>
<dbReference type="InterPro" id="IPR000253">
    <property type="entry name" value="FHA_dom"/>
</dbReference>
<reference evidence="18" key="1">
    <citation type="submission" date="2019-03" db="EMBL/GenBank/DDBJ databases">
        <title>Genome sequencing and reference-guided assembly of Black Bengal Goat (Capra hircus).</title>
        <authorList>
            <person name="Siddiki A.Z."/>
            <person name="Baten A."/>
            <person name="Billah M."/>
            <person name="Alam M.A.U."/>
            <person name="Shawrob K.S.M."/>
            <person name="Saha S."/>
            <person name="Chowdhury M."/>
            <person name="Rahman A.H."/>
            <person name="Stear M."/>
            <person name="Miah G."/>
            <person name="Das G.B."/>
            <person name="Hossain M.M."/>
            <person name="Kumkum M."/>
            <person name="Islam M.S."/>
            <person name="Mollah A.M."/>
            <person name="Ahsan A."/>
            <person name="Tusar F."/>
            <person name="Khan M.K.I."/>
        </authorList>
    </citation>
    <scope>NUCLEOTIDE SEQUENCE [LARGE SCALE GENOMIC DNA]</scope>
</reference>
<evidence type="ECO:0000256" key="2">
    <source>
        <dbReference type="ARBA" id="ARBA00004613"/>
    </source>
</evidence>
<dbReference type="GO" id="GO:0003676">
    <property type="term" value="F:nucleic acid binding"/>
    <property type="evidence" value="ECO:0007669"/>
    <property type="project" value="InterPro"/>
</dbReference>
<dbReference type="AlphaFoldDB" id="A0A8C2QTL0"/>
<evidence type="ECO:0000256" key="15">
    <source>
        <dbReference type="SAM" id="MobiDB-lite"/>
    </source>
</evidence>
<reference evidence="18" key="2">
    <citation type="submission" date="2025-08" db="UniProtKB">
        <authorList>
            <consortium name="Ensembl"/>
        </authorList>
    </citation>
    <scope>IDENTIFICATION</scope>
</reference>
<evidence type="ECO:0000259" key="17">
    <source>
        <dbReference type="PROSITE" id="PS50174"/>
    </source>
</evidence>
<dbReference type="SUPFAM" id="SSF49879">
    <property type="entry name" value="SMAD/FHA domain"/>
    <property type="match status" value="1"/>
</dbReference>
<evidence type="ECO:0000256" key="6">
    <source>
        <dbReference type="ARBA" id="ARBA00022553"/>
    </source>
</evidence>
<dbReference type="Gene3D" id="2.60.200.20">
    <property type="match status" value="1"/>
</dbReference>
<sequence length="686" mass="77362">MASEAPPPSLSPSPPPSPEPELAQLRRKVETLERELRSCKRQVREIEKLLHHTERLYQSAESNNQELRTQVRRPVPAPHYYYQTYYNEVNLSNKASELSVQEDKDIEASTFNSKDQSHRQNDTYAGTDITENVNFGQEDHFASNSQEPASALATENTSLEGSSLAESLRAAAEAAVSQTGFSYDENTGLYFDHSTGFYYDSENQLYYDPSTGIYYYCDVESGRYQFHSRVDLQPYQTSGTKQSKDKKLKKKRKDPDSSATNEEKNLNSEDQKTSNIEHISCSEGEDFANVKKKAKIDIHYKNSPPKYTVPVSAKTVESPLSENVYNSASFKDEKIVDTDSEPEEGEITDSQTEDSYDEDTTSEDNATAEDTEDEDEEKIWPPCIRVIVIRSPVLQTGSLFIITAVNPATIGREKDMEHTLRIPEVGVSKFHAEIYFDHDLQSYVLVDQGSQNGTVVNGKQILQPKTKCDPYVLEHGDEVKIGETVLSFHIHPGSDTCDGCEPGQVRAHLRLDKKDELFVGPTLSKEEKELERRKELKKIRVKYGLQVRELNIALKNPKYKDRAGKRREQIGSEGTFQRDDAPASVHSEITDSNKGRKMLEKMGWKKGEGLGKDGGGMKTPIQLQLRRTHAGLGTGKPSSIEDVHLLQNKSKKNWEKARERFAENFLETKSQKDGPGTVPWVKGTVE</sequence>
<dbReference type="InterPro" id="IPR008984">
    <property type="entry name" value="SMAD_FHA_dom_sf"/>
</dbReference>
<keyword evidence="9" id="KW-0007">Acetylation</keyword>
<dbReference type="Pfam" id="PF01585">
    <property type="entry name" value="G-patch"/>
    <property type="match status" value="1"/>
</dbReference>
<dbReference type="Pfam" id="PF17780">
    <property type="entry name" value="OCRE"/>
    <property type="match status" value="1"/>
</dbReference>
<dbReference type="PANTHER" id="PTHR23106:SF24">
    <property type="entry name" value="ANGIOGENIC FACTOR WITH G PATCH AND FHA DOMAINS 1"/>
    <property type="match status" value="1"/>
</dbReference>
<evidence type="ECO:0000256" key="3">
    <source>
        <dbReference type="ARBA" id="ARBA00022473"/>
    </source>
</evidence>
<evidence type="ECO:0000256" key="4">
    <source>
        <dbReference type="ARBA" id="ARBA00022490"/>
    </source>
</evidence>
<dbReference type="Pfam" id="PF00498">
    <property type="entry name" value="FHA"/>
    <property type="match status" value="1"/>
</dbReference>
<evidence type="ECO:0000313" key="18">
    <source>
        <dbReference type="Ensembl" id="ENSCHIP00010007839.1"/>
    </source>
</evidence>
<keyword evidence="6" id="KW-0597">Phosphoprotein</keyword>
<dbReference type="GO" id="GO:0005576">
    <property type="term" value="C:extracellular region"/>
    <property type="evidence" value="ECO:0007669"/>
    <property type="project" value="UniProtKB-SubCell"/>
</dbReference>
<evidence type="ECO:0000256" key="7">
    <source>
        <dbReference type="ARBA" id="ARBA00022657"/>
    </source>
</evidence>
<accession>A0A8C2QTL0</accession>
<dbReference type="InterPro" id="IPR041591">
    <property type="entry name" value="OCRE"/>
</dbReference>
<evidence type="ECO:0000256" key="9">
    <source>
        <dbReference type="ARBA" id="ARBA00022990"/>
    </source>
</evidence>
<dbReference type="Ensembl" id="ENSCHIT00010011023.1">
    <property type="protein sequence ID" value="ENSCHIP00010007839.1"/>
    <property type="gene ID" value="ENSCHIG00010005691.1"/>
</dbReference>
<feature type="region of interest" description="Disordered" evidence="15">
    <location>
        <begin position="233"/>
        <end position="276"/>
    </location>
</feature>
<evidence type="ECO:0000256" key="10">
    <source>
        <dbReference type="ARBA" id="ARBA00023054"/>
    </source>
</evidence>
<dbReference type="SMART" id="SM00240">
    <property type="entry name" value="FHA"/>
    <property type="match status" value="1"/>
</dbReference>
<protein>
    <recommendedName>
        <fullName evidence="13">Angiogenic factor with G patch and FHA domains 1</fullName>
    </recommendedName>
    <alternativeName>
        <fullName evidence="14">Angiogenic factor VG5Q</fullName>
    </alternativeName>
</protein>
<dbReference type="FunFam" id="2.60.200.20:FF:000016">
    <property type="entry name" value="Angiogenic factor with G patch and FHA domains 1"/>
    <property type="match status" value="1"/>
</dbReference>
<evidence type="ECO:0000256" key="12">
    <source>
        <dbReference type="ARBA" id="ARBA00062654"/>
    </source>
</evidence>
<feature type="compositionally biased region" description="Acidic residues" evidence="15">
    <location>
        <begin position="338"/>
        <end position="377"/>
    </location>
</feature>
<feature type="compositionally biased region" description="Basic and acidic residues" evidence="15">
    <location>
        <begin position="570"/>
        <end position="581"/>
    </location>
</feature>
<keyword evidence="5" id="KW-0964">Secreted</keyword>
<evidence type="ECO:0000256" key="5">
    <source>
        <dbReference type="ARBA" id="ARBA00022525"/>
    </source>
</evidence>
<proteinExistence type="predicted"/>
<evidence type="ECO:0000256" key="11">
    <source>
        <dbReference type="ARBA" id="ARBA00053945"/>
    </source>
</evidence>
<dbReference type="InterPro" id="IPR053027">
    <property type="entry name" value="AGGF1"/>
</dbReference>
<comment type="function">
    <text evidence="11">Promotes angiogenesis and the proliferation of endothelial cells. Able to bind to endothelial cells and promote cell proliferation, suggesting that it may act in an autocrine fashion.</text>
</comment>
<dbReference type="GO" id="GO:0001525">
    <property type="term" value="P:angiogenesis"/>
    <property type="evidence" value="ECO:0007669"/>
    <property type="project" value="UniProtKB-KW"/>
</dbReference>
<evidence type="ECO:0000256" key="8">
    <source>
        <dbReference type="ARBA" id="ARBA00022782"/>
    </source>
</evidence>
<dbReference type="GO" id="GO:0045766">
    <property type="term" value="P:positive regulation of angiogenesis"/>
    <property type="evidence" value="ECO:0007669"/>
    <property type="project" value="TreeGrafter"/>
</dbReference>
<organism evidence="18">
    <name type="scientific">Capra hircus</name>
    <name type="common">Goat</name>
    <dbReference type="NCBI Taxonomy" id="9925"/>
    <lineage>
        <taxon>Eukaryota</taxon>
        <taxon>Metazoa</taxon>
        <taxon>Chordata</taxon>
        <taxon>Craniata</taxon>
        <taxon>Vertebrata</taxon>
        <taxon>Euteleostomi</taxon>
        <taxon>Mammalia</taxon>
        <taxon>Eutheria</taxon>
        <taxon>Laurasiatheria</taxon>
        <taxon>Artiodactyla</taxon>
        <taxon>Ruminantia</taxon>
        <taxon>Pecora</taxon>
        <taxon>Bovidae</taxon>
        <taxon>Caprinae</taxon>
        <taxon>Capra</taxon>
    </lineage>
</organism>
<keyword evidence="4" id="KW-0963">Cytoplasm</keyword>
<comment type="subunit">
    <text evidence="12">Interacts with the secreted angiogenic factor TNFSF12.</text>
</comment>
<dbReference type="GO" id="GO:0005737">
    <property type="term" value="C:cytoplasm"/>
    <property type="evidence" value="ECO:0007669"/>
    <property type="project" value="UniProtKB-SubCell"/>
</dbReference>
<dbReference type="GO" id="GO:0030154">
    <property type="term" value="P:cell differentiation"/>
    <property type="evidence" value="ECO:0007669"/>
    <property type="project" value="UniProtKB-KW"/>
</dbReference>